<comment type="caution">
    <text evidence="1">The sequence shown here is derived from an EMBL/GenBank/DDBJ whole genome shotgun (WGS) entry which is preliminary data.</text>
</comment>
<dbReference type="EMBL" id="JAGKQQ010000001">
    <property type="protein sequence ID" value="MBP3957701.1"/>
    <property type="molecule type" value="Genomic_DNA"/>
</dbReference>
<organism evidence="1 2">
    <name type="scientific">Gemmata palustris</name>
    <dbReference type="NCBI Taxonomy" id="2822762"/>
    <lineage>
        <taxon>Bacteria</taxon>
        <taxon>Pseudomonadati</taxon>
        <taxon>Planctomycetota</taxon>
        <taxon>Planctomycetia</taxon>
        <taxon>Gemmatales</taxon>
        <taxon>Gemmataceae</taxon>
        <taxon>Gemmata</taxon>
    </lineage>
</organism>
<keyword evidence="2" id="KW-1185">Reference proteome</keyword>
<evidence type="ECO:0008006" key="3">
    <source>
        <dbReference type="Google" id="ProtNLM"/>
    </source>
</evidence>
<sequence>MTLKQLEQELAWLANRSEADKEEARRRLSAIIPPPTPIPEGKTLSDMVEGKWPGDETNEQIRAALERLS</sequence>
<reference evidence="1 2" key="1">
    <citation type="submission" date="2021-04" db="EMBL/GenBank/DDBJ databases">
        <authorList>
            <person name="Ivanova A."/>
        </authorList>
    </citation>
    <scope>NUCLEOTIDE SEQUENCE [LARGE SCALE GENOMIC DNA]</scope>
    <source>
        <strain evidence="1 2">G18</strain>
    </source>
</reference>
<name>A0ABS5BVL1_9BACT</name>
<dbReference type="RefSeq" id="WP_210657014.1">
    <property type="nucleotide sequence ID" value="NZ_JAGKQQ010000001.1"/>
</dbReference>
<accession>A0ABS5BVL1</accession>
<evidence type="ECO:0000313" key="2">
    <source>
        <dbReference type="Proteomes" id="UP000676565"/>
    </source>
</evidence>
<dbReference type="Proteomes" id="UP000676565">
    <property type="component" value="Unassembled WGS sequence"/>
</dbReference>
<gene>
    <name evidence="1" type="ORF">J8F10_20820</name>
</gene>
<proteinExistence type="predicted"/>
<protein>
    <recommendedName>
        <fullName evidence="3">Addiction module protein</fullName>
    </recommendedName>
</protein>
<evidence type="ECO:0000313" key="1">
    <source>
        <dbReference type="EMBL" id="MBP3957701.1"/>
    </source>
</evidence>